<accession>A0ABW1A085</accession>
<dbReference type="InterPro" id="IPR002938">
    <property type="entry name" value="FAD-bd"/>
</dbReference>
<evidence type="ECO:0000256" key="3">
    <source>
        <dbReference type="ARBA" id="ARBA00022827"/>
    </source>
</evidence>
<dbReference type="SUPFAM" id="SSF51905">
    <property type="entry name" value="FAD/NAD(P)-binding domain"/>
    <property type="match status" value="1"/>
</dbReference>
<comment type="cofactor">
    <cofactor evidence="1">
        <name>FAD</name>
        <dbReference type="ChEBI" id="CHEBI:57692"/>
    </cofactor>
</comment>
<name>A0ABW1A085_9ACTN</name>
<evidence type="ECO:0000256" key="4">
    <source>
        <dbReference type="ARBA" id="ARBA00023002"/>
    </source>
</evidence>
<dbReference type="PANTHER" id="PTHR13789">
    <property type="entry name" value="MONOOXYGENASE"/>
    <property type="match status" value="1"/>
</dbReference>
<evidence type="ECO:0000313" key="8">
    <source>
        <dbReference type="Proteomes" id="UP001596074"/>
    </source>
</evidence>
<organism evidence="7 8">
    <name type="scientific">Actinomadura rugatobispora</name>
    <dbReference type="NCBI Taxonomy" id="1994"/>
    <lineage>
        <taxon>Bacteria</taxon>
        <taxon>Bacillati</taxon>
        <taxon>Actinomycetota</taxon>
        <taxon>Actinomycetes</taxon>
        <taxon>Streptosporangiales</taxon>
        <taxon>Thermomonosporaceae</taxon>
        <taxon>Actinomadura</taxon>
    </lineage>
</organism>
<evidence type="ECO:0000256" key="2">
    <source>
        <dbReference type="ARBA" id="ARBA00022630"/>
    </source>
</evidence>
<dbReference type="PANTHER" id="PTHR13789:SF318">
    <property type="entry name" value="GERANYLGERANYL DIPHOSPHATE REDUCTASE"/>
    <property type="match status" value="1"/>
</dbReference>
<dbReference type="Gene3D" id="3.50.50.60">
    <property type="entry name" value="FAD/NAD(P)-binding domain"/>
    <property type="match status" value="1"/>
</dbReference>
<dbReference type="InterPro" id="IPR036188">
    <property type="entry name" value="FAD/NAD-bd_sf"/>
</dbReference>
<dbReference type="SUPFAM" id="SSF54373">
    <property type="entry name" value="FAD-linked reductases, C-terminal domain"/>
    <property type="match status" value="1"/>
</dbReference>
<reference evidence="8" key="1">
    <citation type="journal article" date="2019" name="Int. J. Syst. Evol. Microbiol.">
        <title>The Global Catalogue of Microorganisms (GCM) 10K type strain sequencing project: providing services to taxonomists for standard genome sequencing and annotation.</title>
        <authorList>
            <consortium name="The Broad Institute Genomics Platform"/>
            <consortium name="The Broad Institute Genome Sequencing Center for Infectious Disease"/>
            <person name="Wu L."/>
            <person name="Ma J."/>
        </authorList>
    </citation>
    <scope>NUCLEOTIDE SEQUENCE [LARGE SCALE GENOMIC DNA]</scope>
    <source>
        <strain evidence="8">KCTC 42087</strain>
    </source>
</reference>
<dbReference type="PRINTS" id="PR00420">
    <property type="entry name" value="RNGMNOXGNASE"/>
</dbReference>
<keyword evidence="2" id="KW-0285">Flavoprotein</keyword>
<keyword evidence="3" id="KW-0274">FAD</keyword>
<proteinExistence type="predicted"/>
<dbReference type="GO" id="GO:0004497">
    <property type="term" value="F:monooxygenase activity"/>
    <property type="evidence" value="ECO:0007669"/>
    <property type="project" value="UniProtKB-KW"/>
</dbReference>
<evidence type="ECO:0000256" key="5">
    <source>
        <dbReference type="ARBA" id="ARBA00023033"/>
    </source>
</evidence>
<evidence type="ECO:0000313" key="7">
    <source>
        <dbReference type="EMBL" id="MFC5747594.1"/>
    </source>
</evidence>
<dbReference type="EMBL" id="JBHSON010000023">
    <property type="protein sequence ID" value="MFC5747594.1"/>
    <property type="molecule type" value="Genomic_DNA"/>
</dbReference>
<keyword evidence="5 7" id="KW-0503">Monooxygenase</keyword>
<sequence>MGSDRLRVAIVGGGIGGLAAANALVRRGIEVTVFEQAPALGEVGAGVLITPNSVRQLARMGLGEAVAELGGRVGAGSRYCRTDGSTVGPIRTADSEGAHGVYGMHRADLLGALAGALPAGVVRTGHRCVGFEQDAGSARLAFADGARAEADVVVAADGIHSALQRYVAEPAEPVYSGHVAYRGLIASDALPSWPRDAHLVWMGEGKHFMVYPVRGGGLLNYVGFLPSADAAEETWSGVGDPDALRAAFTGWDPLVGELLSRVETTYWWGLYDREPLPKWTNGRLTLLGDAAHPMLPHLGQGANQSIEDGVALAVMLDGGSPEDAPRALRSYEEFRRPRTAKVQEGARANGRRYDSQYEDLRERDAEIAASGELRAWLYDHDVELRAGEFARA</sequence>
<dbReference type="Pfam" id="PF01494">
    <property type="entry name" value="FAD_binding_3"/>
    <property type="match status" value="1"/>
</dbReference>
<comment type="caution">
    <text evidence="7">The sequence shown here is derived from an EMBL/GenBank/DDBJ whole genome shotgun (WGS) entry which is preliminary data.</text>
</comment>
<feature type="domain" description="FAD-binding" evidence="6">
    <location>
        <begin position="6"/>
        <end position="343"/>
    </location>
</feature>
<evidence type="ECO:0000256" key="1">
    <source>
        <dbReference type="ARBA" id="ARBA00001974"/>
    </source>
</evidence>
<keyword evidence="8" id="KW-1185">Reference proteome</keyword>
<keyword evidence="4" id="KW-0560">Oxidoreductase</keyword>
<dbReference type="Proteomes" id="UP001596074">
    <property type="component" value="Unassembled WGS sequence"/>
</dbReference>
<protein>
    <submittedName>
        <fullName evidence="7">FAD-dependent monooxygenase</fullName>
    </submittedName>
</protein>
<evidence type="ECO:0000259" key="6">
    <source>
        <dbReference type="Pfam" id="PF01494"/>
    </source>
</evidence>
<dbReference type="RefSeq" id="WP_378283212.1">
    <property type="nucleotide sequence ID" value="NZ_JBHSON010000023.1"/>
</dbReference>
<gene>
    <name evidence="7" type="ORF">ACFPZN_18350</name>
</gene>
<dbReference type="InterPro" id="IPR050493">
    <property type="entry name" value="FAD-dep_Monooxygenase_BioMet"/>
</dbReference>